<organism evidence="1 2">
    <name type="scientific">Scleroderma citrinum Foug A</name>
    <dbReference type="NCBI Taxonomy" id="1036808"/>
    <lineage>
        <taxon>Eukaryota</taxon>
        <taxon>Fungi</taxon>
        <taxon>Dikarya</taxon>
        <taxon>Basidiomycota</taxon>
        <taxon>Agaricomycotina</taxon>
        <taxon>Agaricomycetes</taxon>
        <taxon>Agaricomycetidae</taxon>
        <taxon>Boletales</taxon>
        <taxon>Sclerodermatineae</taxon>
        <taxon>Sclerodermataceae</taxon>
        <taxon>Scleroderma</taxon>
    </lineage>
</organism>
<dbReference type="EMBL" id="KN822009">
    <property type="protein sequence ID" value="KIM68517.1"/>
    <property type="molecule type" value="Genomic_DNA"/>
</dbReference>
<evidence type="ECO:0000313" key="1">
    <source>
        <dbReference type="EMBL" id="KIM68517.1"/>
    </source>
</evidence>
<dbReference type="InParanoid" id="A0A0C3AU75"/>
<proteinExistence type="predicted"/>
<keyword evidence="2" id="KW-1185">Reference proteome</keyword>
<accession>A0A0C3AU75</accession>
<dbReference type="AlphaFoldDB" id="A0A0C3AU75"/>
<dbReference type="Proteomes" id="UP000053989">
    <property type="component" value="Unassembled WGS sequence"/>
</dbReference>
<evidence type="ECO:0000313" key="2">
    <source>
        <dbReference type="Proteomes" id="UP000053989"/>
    </source>
</evidence>
<name>A0A0C3AU75_9AGAM</name>
<gene>
    <name evidence="1" type="ORF">SCLCIDRAFT_957694</name>
</gene>
<reference evidence="1 2" key="1">
    <citation type="submission" date="2014-04" db="EMBL/GenBank/DDBJ databases">
        <authorList>
            <consortium name="DOE Joint Genome Institute"/>
            <person name="Kuo A."/>
            <person name="Kohler A."/>
            <person name="Nagy L.G."/>
            <person name="Floudas D."/>
            <person name="Copeland A."/>
            <person name="Barry K.W."/>
            <person name="Cichocki N."/>
            <person name="Veneault-Fourrey C."/>
            <person name="LaButti K."/>
            <person name="Lindquist E.A."/>
            <person name="Lipzen A."/>
            <person name="Lundell T."/>
            <person name="Morin E."/>
            <person name="Murat C."/>
            <person name="Sun H."/>
            <person name="Tunlid A."/>
            <person name="Henrissat B."/>
            <person name="Grigoriev I.V."/>
            <person name="Hibbett D.S."/>
            <person name="Martin F."/>
            <person name="Nordberg H.P."/>
            <person name="Cantor M.N."/>
            <person name="Hua S.X."/>
        </authorList>
    </citation>
    <scope>NUCLEOTIDE SEQUENCE [LARGE SCALE GENOMIC DNA]</scope>
    <source>
        <strain evidence="1 2">Foug A</strain>
    </source>
</reference>
<reference evidence="2" key="2">
    <citation type="submission" date="2015-01" db="EMBL/GenBank/DDBJ databases">
        <title>Evolutionary Origins and Diversification of the Mycorrhizal Mutualists.</title>
        <authorList>
            <consortium name="DOE Joint Genome Institute"/>
            <consortium name="Mycorrhizal Genomics Consortium"/>
            <person name="Kohler A."/>
            <person name="Kuo A."/>
            <person name="Nagy L.G."/>
            <person name="Floudas D."/>
            <person name="Copeland A."/>
            <person name="Barry K.W."/>
            <person name="Cichocki N."/>
            <person name="Veneault-Fourrey C."/>
            <person name="LaButti K."/>
            <person name="Lindquist E.A."/>
            <person name="Lipzen A."/>
            <person name="Lundell T."/>
            <person name="Morin E."/>
            <person name="Murat C."/>
            <person name="Riley R."/>
            <person name="Ohm R."/>
            <person name="Sun H."/>
            <person name="Tunlid A."/>
            <person name="Henrissat B."/>
            <person name="Grigoriev I.V."/>
            <person name="Hibbett D.S."/>
            <person name="Martin F."/>
        </authorList>
    </citation>
    <scope>NUCLEOTIDE SEQUENCE [LARGE SCALE GENOMIC DNA]</scope>
    <source>
        <strain evidence="2">Foug A</strain>
    </source>
</reference>
<protein>
    <submittedName>
        <fullName evidence="1">Uncharacterized protein</fullName>
    </submittedName>
</protein>
<sequence length="116" mass="13363">MCRVIKERRRRKYPTLDSMSVGGKQMVWITYDKRRSMNVVHSGRSAAMVGCVCVSMGRAGLRELETFVKCQRPRIHTENEVMCRQIQTEPDRAEARCRVLEEANMIIAIDGETTNK</sequence>
<dbReference type="HOGENOM" id="CLU_2098279_0_0_1"/>